<gene>
    <name evidence="2" type="ORF">FVP33_17790</name>
</gene>
<dbReference type="RefSeq" id="WP_147785037.1">
    <property type="nucleotide sequence ID" value="NZ_VRMG01000015.1"/>
</dbReference>
<dbReference type="EMBL" id="VRMG01000015">
    <property type="protein sequence ID" value="TXN28323.1"/>
    <property type="molecule type" value="Genomic_DNA"/>
</dbReference>
<dbReference type="InterPro" id="IPR010852">
    <property type="entry name" value="ABATE"/>
</dbReference>
<dbReference type="PANTHER" id="PTHR35525">
    <property type="entry name" value="BLL6575 PROTEIN"/>
    <property type="match status" value="1"/>
</dbReference>
<evidence type="ECO:0000259" key="1">
    <source>
        <dbReference type="Pfam" id="PF11706"/>
    </source>
</evidence>
<organism evidence="2 3">
    <name type="scientific">Lacisediminihabitans profunda</name>
    <dbReference type="NCBI Taxonomy" id="2594790"/>
    <lineage>
        <taxon>Bacteria</taxon>
        <taxon>Bacillati</taxon>
        <taxon>Actinomycetota</taxon>
        <taxon>Actinomycetes</taxon>
        <taxon>Micrococcales</taxon>
        <taxon>Microbacteriaceae</taxon>
        <taxon>Lacisediminihabitans</taxon>
    </lineage>
</organism>
<reference evidence="2 3" key="1">
    <citation type="submission" date="2019-08" db="EMBL/GenBank/DDBJ databases">
        <title>Bacterial whole genome sequence for Glaciihabitans sp. CHu50b-6-2.</title>
        <authorList>
            <person name="Jin L."/>
        </authorList>
    </citation>
    <scope>NUCLEOTIDE SEQUENCE [LARGE SCALE GENOMIC DNA]</scope>
    <source>
        <strain evidence="2 3">CHu50b-6-2</strain>
    </source>
</reference>
<dbReference type="Pfam" id="PF07336">
    <property type="entry name" value="ABATE"/>
    <property type="match status" value="1"/>
</dbReference>
<comment type="caution">
    <text evidence="2">The sequence shown here is derived from an EMBL/GenBank/DDBJ whole genome shotgun (WGS) entry which is preliminary data.</text>
</comment>
<feature type="domain" description="Zinc finger CGNR" evidence="1">
    <location>
        <begin position="154"/>
        <end position="192"/>
    </location>
</feature>
<dbReference type="SUPFAM" id="SSF160904">
    <property type="entry name" value="Jann2411-like"/>
    <property type="match status" value="1"/>
</dbReference>
<dbReference type="AlphaFoldDB" id="A0A5C8ULI8"/>
<dbReference type="Gene3D" id="1.10.3300.10">
    <property type="entry name" value="Jann2411-like domain"/>
    <property type="match status" value="1"/>
</dbReference>
<evidence type="ECO:0000313" key="3">
    <source>
        <dbReference type="Proteomes" id="UP000321379"/>
    </source>
</evidence>
<dbReference type="InterPro" id="IPR023286">
    <property type="entry name" value="ABATE_dom_sf"/>
</dbReference>
<name>A0A5C8ULI8_9MICO</name>
<protein>
    <recommendedName>
        <fullName evidence="1">Zinc finger CGNR domain-containing protein</fullName>
    </recommendedName>
</protein>
<dbReference type="InterPro" id="IPR021005">
    <property type="entry name" value="Znf_CGNR"/>
</dbReference>
<keyword evidence="3" id="KW-1185">Reference proteome</keyword>
<sequence>MRAPSIVPKEAARAAGLVVAGEPLAVDLADTIKTAVEPPLDLIGDARRHEVFWRLEESQLPEGAGVPDLESTQRLRGAIRRLFDAKVDGAPFDEEALRLVNESVASAVARPELSTNGATTESRVRWIAETPGALSLAVAARSAITVLTGSSADRLRRCASPTCSMFFVALNAKRRWCTPEGCGNRERVARHARAAVSA</sequence>
<dbReference type="PANTHER" id="PTHR35525:SF3">
    <property type="entry name" value="BLL6575 PROTEIN"/>
    <property type="match status" value="1"/>
</dbReference>
<dbReference type="Pfam" id="PF11706">
    <property type="entry name" value="zf-CGNR"/>
    <property type="match status" value="1"/>
</dbReference>
<evidence type="ECO:0000313" key="2">
    <source>
        <dbReference type="EMBL" id="TXN28323.1"/>
    </source>
</evidence>
<accession>A0A5C8ULI8</accession>
<dbReference type="Proteomes" id="UP000321379">
    <property type="component" value="Unassembled WGS sequence"/>
</dbReference>
<proteinExistence type="predicted"/>